<proteinExistence type="predicted"/>
<sequence length="96" mass="11010">MTFSRLVFCFTFSFVTLDVCLLFMLVIAMRHLLAFGNLEENMLGFGVVDKSVYPLLSARVGLVWFYKIKTKATQYLMRQRTSLLALLGTKKRYVAG</sequence>
<reference evidence="2" key="1">
    <citation type="journal article" date="2022" name="Mol. Ecol. Resour.">
        <title>The genomes of chicory, endive, great burdock and yacon provide insights into Asteraceae palaeo-polyploidization history and plant inulin production.</title>
        <authorList>
            <person name="Fan W."/>
            <person name="Wang S."/>
            <person name="Wang H."/>
            <person name="Wang A."/>
            <person name="Jiang F."/>
            <person name="Liu H."/>
            <person name="Zhao H."/>
            <person name="Xu D."/>
            <person name="Zhang Y."/>
        </authorList>
    </citation>
    <scope>NUCLEOTIDE SEQUENCE [LARGE SCALE GENOMIC DNA]</scope>
    <source>
        <strain evidence="2">cv. Niubang</strain>
    </source>
</reference>
<comment type="caution">
    <text evidence="1">The sequence shown here is derived from an EMBL/GenBank/DDBJ whole genome shotgun (WGS) entry which is preliminary data.</text>
</comment>
<keyword evidence="2" id="KW-1185">Reference proteome</keyword>
<evidence type="ECO:0000313" key="1">
    <source>
        <dbReference type="EMBL" id="KAI3715047.1"/>
    </source>
</evidence>
<protein>
    <submittedName>
        <fullName evidence="1">Uncharacterized protein</fullName>
    </submittedName>
</protein>
<accession>A0ACB9AYW0</accession>
<organism evidence="1 2">
    <name type="scientific">Arctium lappa</name>
    <name type="common">Greater burdock</name>
    <name type="synonym">Lappa major</name>
    <dbReference type="NCBI Taxonomy" id="4217"/>
    <lineage>
        <taxon>Eukaryota</taxon>
        <taxon>Viridiplantae</taxon>
        <taxon>Streptophyta</taxon>
        <taxon>Embryophyta</taxon>
        <taxon>Tracheophyta</taxon>
        <taxon>Spermatophyta</taxon>
        <taxon>Magnoliopsida</taxon>
        <taxon>eudicotyledons</taxon>
        <taxon>Gunneridae</taxon>
        <taxon>Pentapetalae</taxon>
        <taxon>asterids</taxon>
        <taxon>campanulids</taxon>
        <taxon>Asterales</taxon>
        <taxon>Asteraceae</taxon>
        <taxon>Carduoideae</taxon>
        <taxon>Cardueae</taxon>
        <taxon>Arctiinae</taxon>
        <taxon>Arctium</taxon>
    </lineage>
</organism>
<reference evidence="1 2" key="2">
    <citation type="journal article" date="2022" name="Mol. Ecol. Resour.">
        <title>The genomes of chicory, endive, great burdock and yacon provide insights into Asteraceae paleo-polyploidization history and plant inulin production.</title>
        <authorList>
            <person name="Fan W."/>
            <person name="Wang S."/>
            <person name="Wang H."/>
            <person name="Wang A."/>
            <person name="Jiang F."/>
            <person name="Liu H."/>
            <person name="Zhao H."/>
            <person name="Xu D."/>
            <person name="Zhang Y."/>
        </authorList>
    </citation>
    <scope>NUCLEOTIDE SEQUENCE [LARGE SCALE GENOMIC DNA]</scope>
    <source>
        <strain evidence="2">cv. Niubang</strain>
    </source>
</reference>
<evidence type="ECO:0000313" key="2">
    <source>
        <dbReference type="Proteomes" id="UP001055879"/>
    </source>
</evidence>
<gene>
    <name evidence="1" type="ORF">L6452_22013</name>
</gene>
<dbReference type="Proteomes" id="UP001055879">
    <property type="component" value="Linkage Group LG07"/>
</dbReference>
<dbReference type="EMBL" id="CM042053">
    <property type="protein sequence ID" value="KAI3715047.1"/>
    <property type="molecule type" value="Genomic_DNA"/>
</dbReference>
<name>A0ACB9AYW0_ARCLA</name>